<organism evidence="1 2">
    <name type="scientific">Sphaerosporella brunnea</name>
    <dbReference type="NCBI Taxonomy" id="1250544"/>
    <lineage>
        <taxon>Eukaryota</taxon>
        <taxon>Fungi</taxon>
        <taxon>Dikarya</taxon>
        <taxon>Ascomycota</taxon>
        <taxon>Pezizomycotina</taxon>
        <taxon>Pezizomycetes</taxon>
        <taxon>Pezizales</taxon>
        <taxon>Pyronemataceae</taxon>
        <taxon>Sphaerosporella</taxon>
    </lineage>
</organism>
<sequence length="162" mass="18405">MQRAAQLNGVERMEHVLRELGSAVQTDGHPFIRSAWEVAISPEPCKSRYMRAEPQRPKSKRRSLPSVVCVDLALLLTLCQRWKNDVERKPHTSHQSHSGTGGGVVGARARVEKAGCITKRTKVALMFNEFCGWQLWAGRHAKKLNEQYRPMYANPRADSEKR</sequence>
<dbReference type="EMBL" id="VXIS01000107">
    <property type="protein sequence ID" value="KAA8904559.1"/>
    <property type="molecule type" value="Genomic_DNA"/>
</dbReference>
<evidence type="ECO:0000313" key="2">
    <source>
        <dbReference type="Proteomes" id="UP000326924"/>
    </source>
</evidence>
<dbReference type="AlphaFoldDB" id="A0A5J5EVB8"/>
<comment type="caution">
    <text evidence="1">The sequence shown here is derived from an EMBL/GenBank/DDBJ whole genome shotgun (WGS) entry which is preliminary data.</text>
</comment>
<accession>A0A5J5EVB8</accession>
<dbReference type="InParanoid" id="A0A5J5EVB8"/>
<proteinExistence type="predicted"/>
<keyword evidence="2" id="KW-1185">Reference proteome</keyword>
<protein>
    <submittedName>
        <fullName evidence="1">Uncharacterized protein</fullName>
    </submittedName>
</protein>
<reference evidence="1 2" key="1">
    <citation type="submission" date="2019-09" db="EMBL/GenBank/DDBJ databases">
        <title>Draft genome of the ectomycorrhizal ascomycete Sphaerosporella brunnea.</title>
        <authorList>
            <consortium name="DOE Joint Genome Institute"/>
            <person name="Benucci G.M."/>
            <person name="Marozzi G."/>
            <person name="Antonielli L."/>
            <person name="Sanchez S."/>
            <person name="Marco P."/>
            <person name="Wang X."/>
            <person name="Falini L.B."/>
            <person name="Barry K."/>
            <person name="Haridas S."/>
            <person name="Lipzen A."/>
            <person name="Labutti K."/>
            <person name="Grigoriev I.V."/>
            <person name="Murat C."/>
            <person name="Martin F."/>
            <person name="Albertini E."/>
            <person name="Donnini D."/>
            <person name="Bonito G."/>
        </authorList>
    </citation>
    <scope>NUCLEOTIDE SEQUENCE [LARGE SCALE GENOMIC DNA]</scope>
    <source>
        <strain evidence="1 2">Sb_GMNB300</strain>
    </source>
</reference>
<dbReference type="Proteomes" id="UP000326924">
    <property type="component" value="Unassembled WGS sequence"/>
</dbReference>
<name>A0A5J5EVB8_9PEZI</name>
<evidence type="ECO:0000313" key="1">
    <source>
        <dbReference type="EMBL" id="KAA8904559.1"/>
    </source>
</evidence>
<gene>
    <name evidence="1" type="ORF">FN846DRAFT_28864</name>
</gene>